<accession>A0AAP6MME2</accession>
<protein>
    <recommendedName>
        <fullName evidence="3">Peptidase M61 catalytic domain-containing protein</fullName>
    </recommendedName>
</protein>
<dbReference type="RefSeq" id="WP_346051672.1">
    <property type="nucleotide sequence ID" value="NZ_JAYGII010000016.1"/>
</dbReference>
<gene>
    <name evidence="1" type="ORF">VCB98_08430</name>
</gene>
<organism evidence="1 2">
    <name type="scientific">Natronospira elongata</name>
    <dbReference type="NCBI Taxonomy" id="3110268"/>
    <lineage>
        <taxon>Bacteria</taxon>
        <taxon>Pseudomonadati</taxon>
        <taxon>Pseudomonadota</taxon>
        <taxon>Gammaproteobacteria</taxon>
        <taxon>Natronospirales</taxon>
        <taxon>Natronospiraceae</taxon>
        <taxon>Natronospira</taxon>
    </lineage>
</organism>
<evidence type="ECO:0008006" key="3">
    <source>
        <dbReference type="Google" id="ProtNLM"/>
    </source>
</evidence>
<dbReference type="AlphaFoldDB" id="A0AAP6MME2"/>
<reference evidence="1 2" key="1">
    <citation type="submission" date="2023-12" db="EMBL/GenBank/DDBJ databases">
        <title>Whole-genome sequencing of halo(alkali)philic microorganisms from hypersaline lakes.</title>
        <authorList>
            <person name="Sorokin D.Y."/>
            <person name="Merkel A.Y."/>
            <person name="Messina E."/>
            <person name="Yakimov M."/>
        </authorList>
    </citation>
    <scope>NUCLEOTIDE SEQUENCE [LARGE SCALE GENOMIC DNA]</scope>
    <source>
        <strain evidence="1 2">AB-CW1</strain>
    </source>
</reference>
<dbReference type="Gene3D" id="1.10.390.10">
    <property type="entry name" value="Neutral Protease Domain 2"/>
    <property type="match status" value="1"/>
</dbReference>
<dbReference type="Proteomes" id="UP001302316">
    <property type="component" value="Unassembled WGS sequence"/>
</dbReference>
<sequence length="487" mass="53409">MMVLGGLTAALLAAAGTASGSLSQLHDYHVHIDERLSQLSVEACFDGRVPDLLYASHNWAGNVLEQAEMVVDGKTRRLRPDERQRLRIRQQPDDGCIRYQVDLGRAARSRNLGIAARAGEALVISPRIWLWQPRRLSPYQDIELHFELDGELQLSGPWRGLSEAGDDNPARFALGYPPLGWDASMVVGEFDQLQIERAGTRLGVAITSGPGEAADPTLSHDWLEAGLEAATTIYGRLPTDRVQAVIIPLDSGDRPLSSGRVSRAGGPGLLLGMKAGFPDSAYRPDPLMAHEFMHLLHPPVQREHAWLSEGIATYYQYIGLARAGHLSAESAWQRFLDDMDDGIWARIPGTILDITRAMGQEGGAEFVYWSGAALMLKADVALRSDPDTAESLDHVLAEWAACCFDARRSADGREALKELDRIAGTDDLFTAFYDDYILAVGFPDIAEILEQLGLPQPGKSFELDDEAPLAPLRRAIMTPHEAPLIDH</sequence>
<comment type="caution">
    <text evidence="1">The sequence shown here is derived from an EMBL/GenBank/DDBJ whole genome shotgun (WGS) entry which is preliminary data.</text>
</comment>
<name>A0AAP6MME2_9GAMM</name>
<evidence type="ECO:0000313" key="1">
    <source>
        <dbReference type="EMBL" id="MEA5445842.1"/>
    </source>
</evidence>
<keyword evidence="2" id="KW-1185">Reference proteome</keyword>
<evidence type="ECO:0000313" key="2">
    <source>
        <dbReference type="Proteomes" id="UP001302316"/>
    </source>
</evidence>
<proteinExistence type="predicted"/>
<dbReference type="SUPFAM" id="SSF55486">
    <property type="entry name" value="Metalloproteases ('zincins'), catalytic domain"/>
    <property type="match status" value="1"/>
</dbReference>
<dbReference type="EMBL" id="JAYGII010000016">
    <property type="protein sequence ID" value="MEA5445842.1"/>
    <property type="molecule type" value="Genomic_DNA"/>
</dbReference>
<dbReference type="InterPro" id="IPR027268">
    <property type="entry name" value="Peptidase_M4/M1_CTD_sf"/>
</dbReference>